<keyword evidence="3" id="KW-0732">Signal</keyword>
<dbReference type="RefSeq" id="WP_065540865.1">
    <property type="nucleotide sequence ID" value="NZ_CP015405.2"/>
</dbReference>
<dbReference type="InterPro" id="IPR050490">
    <property type="entry name" value="Bact_solute-bd_prot1"/>
</dbReference>
<dbReference type="PANTHER" id="PTHR43649:SF29">
    <property type="entry name" value="OSMOPROTECTIVE COMPOUNDS-BINDING PROTEIN GGTB"/>
    <property type="match status" value="1"/>
</dbReference>
<dbReference type="AlphaFoldDB" id="A0A1C7I4U8"/>
<evidence type="ECO:0008006" key="6">
    <source>
        <dbReference type="Google" id="ProtNLM"/>
    </source>
</evidence>
<evidence type="ECO:0000256" key="2">
    <source>
        <dbReference type="ARBA" id="ARBA00022448"/>
    </source>
</evidence>
<dbReference type="PANTHER" id="PTHR43649">
    <property type="entry name" value="ARABINOSE-BINDING PROTEIN-RELATED"/>
    <property type="match status" value="1"/>
</dbReference>
<evidence type="ECO:0000256" key="1">
    <source>
        <dbReference type="ARBA" id="ARBA00008520"/>
    </source>
</evidence>
<organism evidence="4 5">
    <name type="scientific">Blautia pseudococcoides</name>
    <dbReference type="NCBI Taxonomy" id="1796616"/>
    <lineage>
        <taxon>Bacteria</taxon>
        <taxon>Bacillati</taxon>
        <taxon>Bacillota</taxon>
        <taxon>Clostridia</taxon>
        <taxon>Lachnospirales</taxon>
        <taxon>Lachnospiraceae</taxon>
        <taxon>Blautia</taxon>
    </lineage>
</organism>
<dbReference type="KEGG" id="byl:A4V09_01990"/>
<dbReference type="STRING" id="1796616.A4V09_01990"/>
<dbReference type="Pfam" id="PF01547">
    <property type="entry name" value="SBP_bac_1"/>
    <property type="match status" value="1"/>
</dbReference>
<sequence length="445" mass="49758">MKAKKMAALALAGVMGVSTLLAGCGGEGSSQTGASVKKTSDAGEKSSGERKKITALLRCSETSTKYIILKKLLTDFSEEKGLEAPEFELVSSDADYVTKLQLYINSNALPDIYGCANGALSKAAKDINAIVNIGDELERIGMKDDMNGAVYDFFKDAEDENVYLFPESLNCEFFLYRKDIFEKYDLEVPKTWDDFLSVCQTLKEKEEIPLIVAGKENWQLMRYLSFAPWRMTKDRFIMDYIGKKETFSENTAAKEGVDLLYTLGTEGYFQGGFLSTDYTAATDLFFGGTGCMWYSGSGQISQASEMYSNGELGFFPVPDVEGQENMETNIPIHGGFGTAFNAQTYDDTMKELFRYMCENYSDSCYNDAKVFSPFNDEIPEGLDQMFYDMQPLFETATDAWVSWDDKLDSATLTNLVDEQQKLAQGKETPEEFEAAADQFIINNRK</sequence>
<accession>A0A1C7I4U8</accession>
<keyword evidence="2" id="KW-0813">Transport</keyword>
<reference evidence="4" key="1">
    <citation type="submission" date="2017-04" db="EMBL/GenBank/DDBJ databases">
        <title>Complete Genome Sequences of Twelve Strains of a Stable Defined Moderately Diverse Mouse Microbiota 2 (sDMDMm2).</title>
        <authorList>
            <person name="Uchimura Y."/>
            <person name="Wyss M."/>
            <person name="Brugiroux S."/>
            <person name="Limenitakis J.P."/>
            <person name="Stecher B."/>
            <person name="McCoy K.D."/>
            <person name="Macpherson A.J."/>
        </authorList>
    </citation>
    <scope>NUCLEOTIDE SEQUENCE</scope>
    <source>
        <strain evidence="4">YL58</strain>
    </source>
</reference>
<evidence type="ECO:0000313" key="5">
    <source>
        <dbReference type="Proteomes" id="UP000092574"/>
    </source>
</evidence>
<dbReference type="OrthoDB" id="41208at2"/>
<dbReference type="Proteomes" id="UP000092574">
    <property type="component" value="Chromosome"/>
</dbReference>
<comment type="similarity">
    <text evidence="1">Belongs to the bacterial solute-binding protein 1 family.</text>
</comment>
<dbReference type="InterPro" id="IPR006059">
    <property type="entry name" value="SBP"/>
</dbReference>
<keyword evidence="5" id="KW-1185">Reference proteome</keyword>
<name>A0A1C7I4U8_9FIRM</name>
<feature type="chain" id="PRO_5008887790" description="Raffinose/stachyose/melibiose transport system substrate-binding protein" evidence="3">
    <location>
        <begin position="23"/>
        <end position="445"/>
    </location>
</feature>
<dbReference type="PROSITE" id="PS51257">
    <property type="entry name" value="PROKAR_LIPOPROTEIN"/>
    <property type="match status" value="1"/>
</dbReference>
<evidence type="ECO:0000313" key="4">
    <source>
        <dbReference type="EMBL" id="ANU74636.1"/>
    </source>
</evidence>
<proteinExistence type="inferred from homology"/>
<gene>
    <name evidence="4" type="ORF">A4V09_01990</name>
</gene>
<dbReference type="EMBL" id="CP015405">
    <property type="protein sequence ID" value="ANU74636.1"/>
    <property type="molecule type" value="Genomic_DNA"/>
</dbReference>
<feature type="signal peptide" evidence="3">
    <location>
        <begin position="1"/>
        <end position="22"/>
    </location>
</feature>
<protein>
    <recommendedName>
        <fullName evidence="6">Raffinose/stachyose/melibiose transport system substrate-binding protein</fullName>
    </recommendedName>
</protein>
<evidence type="ECO:0000256" key="3">
    <source>
        <dbReference type="SAM" id="SignalP"/>
    </source>
</evidence>
<dbReference type="SUPFAM" id="SSF53850">
    <property type="entry name" value="Periplasmic binding protein-like II"/>
    <property type="match status" value="1"/>
</dbReference>
<dbReference type="Gene3D" id="3.40.190.10">
    <property type="entry name" value="Periplasmic binding protein-like II"/>
    <property type="match status" value="2"/>
</dbReference>